<accession>A0A918IRP5</accession>
<keyword evidence="3" id="KW-1185">Reference proteome</keyword>
<feature type="chain" id="PRO_5037425125" description="Alpha/beta hydrolase" evidence="1">
    <location>
        <begin position="19"/>
        <end position="470"/>
    </location>
</feature>
<reference evidence="2" key="1">
    <citation type="journal article" date="2014" name="Int. J. Syst. Evol. Microbiol.">
        <title>Complete genome sequence of Corynebacterium casei LMG S-19264T (=DSM 44701T), isolated from a smear-ripened cheese.</title>
        <authorList>
            <consortium name="US DOE Joint Genome Institute (JGI-PGF)"/>
            <person name="Walter F."/>
            <person name="Albersmeier A."/>
            <person name="Kalinowski J."/>
            <person name="Ruckert C."/>
        </authorList>
    </citation>
    <scope>NUCLEOTIDE SEQUENCE</scope>
    <source>
        <strain evidence="2">KCTC 12113</strain>
    </source>
</reference>
<name>A0A918IRP5_9FLAO</name>
<organism evidence="2 3">
    <name type="scientific">Arenibacter certesii</name>
    <dbReference type="NCBI Taxonomy" id="228955"/>
    <lineage>
        <taxon>Bacteria</taxon>
        <taxon>Pseudomonadati</taxon>
        <taxon>Bacteroidota</taxon>
        <taxon>Flavobacteriia</taxon>
        <taxon>Flavobacteriales</taxon>
        <taxon>Flavobacteriaceae</taxon>
        <taxon>Arenibacter</taxon>
    </lineage>
</organism>
<dbReference type="InterPro" id="IPR029058">
    <property type="entry name" value="AB_hydrolase_fold"/>
</dbReference>
<evidence type="ECO:0000256" key="1">
    <source>
        <dbReference type="SAM" id="SignalP"/>
    </source>
</evidence>
<evidence type="ECO:0000313" key="3">
    <source>
        <dbReference type="Proteomes" id="UP000634668"/>
    </source>
</evidence>
<proteinExistence type="predicted"/>
<dbReference type="Gene3D" id="3.40.50.1820">
    <property type="entry name" value="alpha/beta hydrolase"/>
    <property type="match status" value="1"/>
</dbReference>
<reference evidence="2" key="2">
    <citation type="submission" date="2020-09" db="EMBL/GenBank/DDBJ databases">
        <authorList>
            <person name="Sun Q."/>
            <person name="Kim S."/>
        </authorList>
    </citation>
    <scope>NUCLEOTIDE SEQUENCE</scope>
    <source>
        <strain evidence="2">KCTC 12113</strain>
    </source>
</reference>
<dbReference type="Proteomes" id="UP000634668">
    <property type="component" value="Unassembled WGS sequence"/>
</dbReference>
<gene>
    <name evidence="2" type="ORF">GCM10007383_10810</name>
</gene>
<dbReference type="EMBL" id="BMWP01000005">
    <property type="protein sequence ID" value="GGW27291.1"/>
    <property type="molecule type" value="Genomic_DNA"/>
</dbReference>
<sequence length="470" mass="53827">MRKFTILLLLGAVLGANAQEFALKKGVVMDSISVKDSISESFSLFLPTTFNVDKNWPVLFVFDMEGRGKQALGMFREAAEDQGYILASPNNLSDTLSTSQNIMIAGRVFNAVVKLLPIHKNRTYAGGFSEGGQFASMVPLFIRGVSGVVASGAIFPNLEVMDGNQSFYFIGIIGREDFAYENMLATKARFDKLKIPNNLMTFDGGHKWPESKYFKNAMERWTLSAMAKGHIDKDSLYINNTYKKNLSELGSLINSYKLLEADDFLEGMQDVFGSLRETDTLKTIKKRIKKDKGFKAMRRHESNAMLKESFLKDDYIYYLGEDIATYNYKNIGWWIYQMEELKKYENSKILAEQQMGKRLLGFINALIEDNIDILEADQEIDYDALSLLWMLKTVTQPMEYSYYLKIISNSARIEDFGTSLFYLEELLKNGYTDKTKLYQLDDTGLLRITPEFNQVVEKYLKKARYEVIEE</sequence>
<comment type="caution">
    <text evidence="2">The sequence shown here is derived from an EMBL/GenBank/DDBJ whole genome shotgun (WGS) entry which is preliminary data.</text>
</comment>
<protein>
    <recommendedName>
        <fullName evidence="4">Alpha/beta hydrolase</fullName>
    </recommendedName>
</protein>
<dbReference type="SUPFAM" id="SSF53474">
    <property type="entry name" value="alpha/beta-Hydrolases"/>
    <property type="match status" value="1"/>
</dbReference>
<dbReference type="RefSeq" id="WP_026812061.1">
    <property type="nucleotide sequence ID" value="NZ_BMWP01000005.1"/>
</dbReference>
<feature type="signal peptide" evidence="1">
    <location>
        <begin position="1"/>
        <end position="18"/>
    </location>
</feature>
<dbReference type="AlphaFoldDB" id="A0A918IRP5"/>
<evidence type="ECO:0000313" key="2">
    <source>
        <dbReference type="EMBL" id="GGW27291.1"/>
    </source>
</evidence>
<keyword evidence="1" id="KW-0732">Signal</keyword>
<evidence type="ECO:0008006" key="4">
    <source>
        <dbReference type="Google" id="ProtNLM"/>
    </source>
</evidence>